<dbReference type="InterPro" id="IPR022565">
    <property type="entry name" value="DUF2608"/>
</dbReference>
<dbReference type="Proteomes" id="UP000225706">
    <property type="component" value="Unassembled WGS sequence"/>
</dbReference>
<comment type="caution">
    <text evidence="2">The sequence shown here is derived from an EMBL/GenBank/DDBJ whole genome shotgun (WGS) entry which is preliminary data.</text>
</comment>
<dbReference type="AlphaFoldDB" id="A0A2B4R361"/>
<proteinExistence type="predicted"/>
<evidence type="ECO:0000313" key="3">
    <source>
        <dbReference type="Proteomes" id="UP000225706"/>
    </source>
</evidence>
<organism evidence="2 3">
    <name type="scientific">Stylophora pistillata</name>
    <name type="common">Smooth cauliflower coral</name>
    <dbReference type="NCBI Taxonomy" id="50429"/>
    <lineage>
        <taxon>Eukaryota</taxon>
        <taxon>Metazoa</taxon>
        <taxon>Cnidaria</taxon>
        <taxon>Anthozoa</taxon>
        <taxon>Hexacorallia</taxon>
        <taxon>Scleractinia</taxon>
        <taxon>Astrocoeniina</taxon>
        <taxon>Pocilloporidae</taxon>
        <taxon>Stylophora</taxon>
    </lineage>
</organism>
<protein>
    <submittedName>
        <fullName evidence="2">Uncharacterized protein</fullName>
    </submittedName>
</protein>
<reference evidence="3" key="1">
    <citation type="journal article" date="2017" name="bioRxiv">
        <title>Comparative analysis of the genomes of Stylophora pistillata and Acropora digitifera provides evidence for extensive differences between species of corals.</title>
        <authorList>
            <person name="Voolstra C.R."/>
            <person name="Li Y."/>
            <person name="Liew Y.J."/>
            <person name="Baumgarten S."/>
            <person name="Zoccola D."/>
            <person name="Flot J.-F."/>
            <person name="Tambutte S."/>
            <person name="Allemand D."/>
            <person name="Aranda M."/>
        </authorList>
    </citation>
    <scope>NUCLEOTIDE SEQUENCE [LARGE SCALE GENOMIC DNA]</scope>
</reference>
<keyword evidence="1" id="KW-0732">Signal</keyword>
<dbReference type="EMBL" id="LSMT01003104">
    <property type="protein sequence ID" value="PFX11243.1"/>
    <property type="molecule type" value="Genomic_DNA"/>
</dbReference>
<keyword evidence="3" id="KW-1185">Reference proteome</keyword>
<dbReference type="Pfam" id="PF11019">
    <property type="entry name" value="DUF2608"/>
    <property type="match status" value="1"/>
</dbReference>
<sequence>MPVFGESNIMECKTQASMESNVQSVLEHHKGKKILVVFDVDMVLTQPSDPAVQMGSMAKHRKYLGQLFEPLSDIEKKMALTLAAISGQPQLVSQKMPEFVQSLNAMENVYTIGLTAFTTGEFQKISSLEKWRIDVLKSFGIHLGHKDFPAEQVVLSSGCNGANSLFLEGIVFCDDVNNPQAKPDNLFAFLKHTDWVPDVIIFMDDRDKYLHAMGVTKGEVQDLTEDEVLNVFIPTTPNPTSGYLLFVPSQDIYSLDMTVEEGIKMVVSAGIVTPEHEGQ</sequence>
<evidence type="ECO:0000313" key="2">
    <source>
        <dbReference type="EMBL" id="PFX11243.1"/>
    </source>
</evidence>
<gene>
    <name evidence="2" type="ORF">AWC38_SpisGene25153</name>
</gene>
<accession>A0A2B4R361</accession>
<evidence type="ECO:0000256" key="1">
    <source>
        <dbReference type="ARBA" id="ARBA00022729"/>
    </source>
</evidence>
<name>A0A2B4R361_STYPI</name>
<feature type="non-terminal residue" evidence="2">
    <location>
        <position position="279"/>
    </location>
</feature>